<comment type="catalytic activity">
    <reaction evidence="3">
        <text>uridine + phosphate = alpha-D-ribose 1-phosphate + uracil</text>
        <dbReference type="Rhea" id="RHEA:24388"/>
        <dbReference type="ChEBI" id="CHEBI:16704"/>
        <dbReference type="ChEBI" id="CHEBI:17568"/>
        <dbReference type="ChEBI" id="CHEBI:43474"/>
        <dbReference type="ChEBI" id="CHEBI:57720"/>
        <dbReference type="EC" id="2.4.2.3"/>
    </reaction>
</comment>
<reference evidence="6" key="1">
    <citation type="journal article" date="2019" name="Int. J. Syst. Evol. Microbiol.">
        <title>The Global Catalogue of Microorganisms (GCM) 10K type strain sequencing project: providing services to taxonomists for standard genome sequencing and annotation.</title>
        <authorList>
            <consortium name="The Broad Institute Genomics Platform"/>
            <consortium name="The Broad Institute Genome Sequencing Center for Infectious Disease"/>
            <person name="Wu L."/>
            <person name="Ma J."/>
        </authorList>
    </citation>
    <scope>NUCLEOTIDE SEQUENCE [LARGE SCALE GENOMIC DNA]</scope>
    <source>
        <strain evidence="6">TBRC 5832</strain>
    </source>
</reference>
<dbReference type="Gene3D" id="3.40.50.1580">
    <property type="entry name" value="Nucleoside phosphorylase domain"/>
    <property type="match status" value="1"/>
</dbReference>
<feature type="domain" description="Nucleoside phosphorylase" evidence="4">
    <location>
        <begin position="40"/>
        <end position="268"/>
    </location>
</feature>
<dbReference type="SUPFAM" id="SSF53167">
    <property type="entry name" value="Purine and uridine phosphorylases"/>
    <property type="match status" value="1"/>
</dbReference>
<comment type="caution">
    <text evidence="5">The sequence shown here is derived from an EMBL/GenBank/DDBJ whole genome shotgun (WGS) entry which is preliminary data.</text>
</comment>
<sequence length="283" mass="30604">MSRNETVTADRVARQLAGDVNPLATHLANRYVGPAPLPPVAIVTATPRKLKWFELEQILKPVRELEDTSSLTRIWEHESGPVATLVHGVGGPSADRLLITAMMQGVRTFIRIGTCGLLEPGATIGTVVVAEEATSDDTTFQWYLDALERDGRPVRNKPFAAASTEYVDTAVNALPAELEQGRVVRGRAFSTSLIFREGPETAVHYRELGCAAADMEAGTVLASAQWYRLPAVALLVGRDHITEGGFHTDERERFAEGVQAIRTALDALIPVAQAAAARVASER</sequence>
<dbReference type="EMBL" id="JBHSBL010000015">
    <property type="protein sequence ID" value="MFC4066239.1"/>
    <property type="molecule type" value="Genomic_DNA"/>
</dbReference>
<organism evidence="5 6">
    <name type="scientific">Actinoplanes subglobosus</name>
    <dbReference type="NCBI Taxonomy" id="1547892"/>
    <lineage>
        <taxon>Bacteria</taxon>
        <taxon>Bacillati</taxon>
        <taxon>Actinomycetota</taxon>
        <taxon>Actinomycetes</taxon>
        <taxon>Micromonosporales</taxon>
        <taxon>Micromonosporaceae</taxon>
        <taxon>Actinoplanes</taxon>
    </lineage>
</organism>
<keyword evidence="6" id="KW-1185">Reference proteome</keyword>
<evidence type="ECO:0000256" key="2">
    <source>
        <dbReference type="ARBA" id="ARBA00021980"/>
    </source>
</evidence>
<gene>
    <name evidence="5" type="ORF">ACFO0C_14990</name>
</gene>
<evidence type="ECO:0000256" key="1">
    <source>
        <dbReference type="ARBA" id="ARBA00011888"/>
    </source>
</evidence>
<evidence type="ECO:0000259" key="4">
    <source>
        <dbReference type="Pfam" id="PF01048"/>
    </source>
</evidence>
<dbReference type="PANTHER" id="PTHR43691:SF11">
    <property type="entry name" value="FI09636P-RELATED"/>
    <property type="match status" value="1"/>
</dbReference>
<name>A0ABV8IPV2_9ACTN</name>
<dbReference type="EC" id="2.4.2.3" evidence="1"/>
<dbReference type="RefSeq" id="WP_378067210.1">
    <property type="nucleotide sequence ID" value="NZ_JBHSBL010000015.1"/>
</dbReference>
<protein>
    <recommendedName>
        <fullName evidence="2">Uridine phosphorylase</fullName>
        <ecNumber evidence="1">2.4.2.3</ecNumber>
    </recommendedName>
</protein>
<dbReference type="InterPro" id="IPR035994">
    <property type="entry name" value="Nucleoside_phosphorylase_sf"/>
</dbReference>
<proteinExistence type="predicted"/>
<evidence type="ECO:0000256" key="3">
    <source>
        <dbReference type="ARBA" id="ARBA00048447"/>
    </source>
</evidence>
<dbReference type="Proteomes" id="UP001595867">
    <property type="component" value="Unassembled WGS sequence"/>
</dbReference>
<evidence type="ECO:0000313" key="5">
    <source>
        <dbReference type="EMBL" id="MFC4066239.1"/>
    </source>
</evidence>
<evidence type="ECO:0000313" key="6">
    <source>
        <dbReference type="Proteomes" id="UP001595867"/>
    </source>
</evidence>
<dbReference type="InterPro" id="IPR000845">
    <property type="entry name" value="Nucleoside_phosphorylase_d"/>
</dbReference>
<accession>A0ABV8IPV2</accession>
<dbReference type="Pfam" id="PF01048">
    <property type="entry name" value="PNP_UDP_1"/>
    <property type="match status" value="1"/>
</dbReference>
<dbReference type="PANTHER" id="PTHR43691">
    <property type="entry name" value="URIDINE PHOSPHORYLASE"/>
    <property type="match status" value="1"/>
</dbReference>